<sequence>GAGRMGSWFVEYFASRGHPVTLTDTKADAALKVANASGAERAGSIPEAVHDADCTLICVPIENTAPAILKAASTMRTGSIIMEISSVKNPTHAPMQTSAQMGLRPLSLHPMFGPSAEGLKDNTMVVVPVVDGEEEEALAKSLFGDAAVIVVEHEEHDRAMAIVLSLTYFMNMALAGILRDEDLPKLKRLAGTTFTVQLAVAEGIMAEDPGLVASLLLENPYTVEYLERYISQAGEIKSLILRGPDGFEGVHESIVDSME</sequence>
<keyword evidence="1" id="KW-0560">Oxidoreductase</keyword>
<name>X0XFX1_9ZZZZ</name>
<dbReference type="Pfam" id="PF02153">
    <property type="entry name" value="PDH_N"/>
    <property type="match status" value="1"/>
</dbReference>
<dbReference type="AlphaFoldDB" id="X0XFX1"/>
<dbReference type="InterPro" id="IPR046825">
    <property type="entry name" value="PDH_C"/>
</dbReference>
<dbReference type="Gene3D" id="1.10.3660.10">
    <property type="entry name" value="6-phosphogluconate dehydrogenase C-terminal like domain"/>
    <property type="match status" value="1"/>
</dbReference>
<dbReference type="GO" id="GO:0006571">
    <property type="term" value="P:tyrosine biosynthetic process"/>
    <property type="evidence" value="ECO:0007669"/>
    <property type="project" value="InterPro"/>
</dbReference>
<organism evidence="3">
    <name type="scientific">marine sediment metagenome</name>
    <dbReference type="NCBI Taxonomy" id="412755"/>
    <lineage>
        <taxon>unclassified sequences</taxon>
        <taxon>metagenomes</taxon>
        <taxon>ecological metagenomes</taxon>
    </lineage>
</organism>
<dbReference type="PANTHER" id="PTHR21363">
    <property type="entry name" value="PREPHENATE DEHYDROGENASE"/>
    <property type="match status" value="1"/>
</dbReference>
<feature type="domain" description="Prephenate/arogenate dehydrogenase" evidence="2">
    <location>
        <begin position="1"/>
        <end position="259"/>
    </location>
</feature>
<dbReference type="InterPro" id="IPR050812">
    <property type="entry name" value="Preph/Arog_dehydrog"/>
</dbReference>
<proteinExistence type="predicted"/>
<dbReference type="SUPFAM" id="SSF51735">
    <property type="entry name" value="NAD(P)-binding Rossmann-fold domains"/>
    <property type="match status" value="1"/>
</dbReference>
<dbReference type="InterPro" id="IPR036291">
    <property type="entry name" value="NAD(P)-bd_dom_sf"/>
</dbReference>
<dbReference type="GO" id="GO:0008977">
    <property type="term" value="F:prephenate dehydrogenase (NAD+) activity"/>
    <property type="evidence" value="ECO:0007669"/>
    <property type="project" value="InterPro"/>
</dbReference>
<dbReference type="InterPro" id="IPR046826">
    <property type="entry name" value="PDH_N"/>
</dbReference>
<accession>X0XFX1</accession>
<dbReference type="SUPFAM" id="SSF48179">
    <property type="entry name" value="6-phosphogluconate dehydrogenase C-terminal domain-like"/>
    <property type="match status" value="1"/>
</dbReference>
<evidence type="ECO:0000259" key="2">
    <source>
        <dbReference type="PROSITE" id="PS51176"/>
    </source>
</evidence>
<evidence type="ECO:0000313" key="3">
    <source>
        <dbReference type="EMBL" id="GAG23851.1"/>
    </source>
</evidence>
<feature type="non-terminal residue" evidence="3">
    <location>
        <position position="1"/>
    </location>
</feature>
<feature type="non-terminal residue" evidence="3">
    <location>
        <position position="259"/>
    </location>
</feature>
<gene>
    <name evidence="3" type="ORF">S01H1_53398</name>
</gene>
<dbReference type="PANTHER" id="PTHR21363:SF0">
    <property type="entry name" value="PREPHENATE DEHYDROGENASE [NADP(+)]"/>
    <property type="match status" value="1"/>
</dbReference>
<dbReference type="EMBL" id="BARS01034579">
    <property type="protein sequence ID" value="GAG23851.1"/>
    <property type="molecule type" value="Genomic_DNA"/>
</dbReference>
<comment type="caution">
    <text evidence="3">The sequence shown here is derived from an EMBL/GenBank/DDBJ whole genome shotgun (WGS) entry which is preliminary data.</text>
</comment>
<dbReference type="Gene3D" id="3.40.50.720">
    <property type="entry name" value="NAD(P)-binding Rossmann-like Domain"/>
    <property type="match status" value="1"/>
</dbReference>
<protein>
    <recommendedName>
        <fullName evidence="2">Prephenate/arogenate dehydrogenase domain-containing protein</fullName>
    </recommendedName>
</protein>
<evidence type="ECO:0000256" key="1">
    <source>
        <dbReference type="ARBA" id="ARBA00023002"/>
    </source>
</evidence>
<dbReference type="Pfam" id="PF20463">
    <property type="entry name" value="PDH_C"/>
    <property type="match status" value="1"/>
</dbReference>
<dbReference type="InterPro" id="IPR003099">
    <property type="entry name" value="Prephen_DH"/>
</dbReference>
<dbReference type="InterPro" id="IPR008927">
    <property type="entry name" value="6-PGluconate_DH-like_C_sf"/>
</dbReference>
<reference evidence="3" key="1">
    <citation type="journal article" date="2014" name="Front. Microbiol.">
        <title>High frequency of phylogenetically diverse reductive dehalogenase-homologous genes in deep subseafloor sedimentary metagenomes.</title>
        <authorList>
            <person name="Kawai M."/>
            <person name="Futagami T."/>
            <person name="Toyoda A."/>
            <person name="Takaki Y."/>
            <person name="Nishi S."/>
            <person name="Hori S."/>
            <person name="Arai W."/>
            <person name="Tsubouchi T."/>
            <person name="Morono Y."/>
            <person name="Uchiyama I."/>
            <person name="Ito T."/>
            <person name="Fujiyama A."/>
            <person name="Inagaki F."/>
            <person name="Takami H."/>
        </authorList>
    </citation>
    <scope>NUCLEOTIDE SEQUENCE</scope>
    <source>
        <strain evidence="3">Expedition CK06-06</strain>
    </source>
</reference>
<dbReference type="PROSITE" id="PS51176">
    <property type="entry name" value="PDH_ADH"/>
    <property type="match status" value="1"/>
</dbReference>
<dbReference type="GO" id="GO:0004665">
    <property type="term" value="F:prephenate dehydrogenase (NADP+) activity"/>
    <property type="evidence" value="ECO:0007669"/>
    <property type="project" value="InterPro"/>
</dbReference>
<dbReference type="GO" id="GO:0070403">
    <property type="term" value="F:NAD+ binding"/>
    <property type="evidence" value="ECO:0007669"/>
    <property type="project" value="InterPro"/>
</dbReference>